<reference evidence="2 4" key="1">
    <citation type="journal article" date="2008" name="Science">
        <title>The Physcomitrella genome reveals evolutionary insights into the conquest of land by plants.</title>
        <authorList>
            <person name="Rensing S."/>
            <person name="Lang D."/>
            <person name="Zimmer A."/>
            <person name="Terry A."/>
            <person name="Salamov A."/>
            <person name="Shapiro H."/>
            <person name="Nishiyama T."/>
            <person name="Perroud P.-F."/>
            <person name="Lindquist E."/>
            <person name="Kamisugi Y."/>
            <person name="Tanahashi T."/>
            <person name="Sakakibara K."/>
            <person name="Fujita T."/>
            <person name="Oishi K."/>
            <person name="Shin-I T."/>
            <person name="Kuroki Y."/>
            <person name="Toyoda A."/>
            <person name="Suzuki Y."/>
            <person name="Hashimoto A."/>
            <person name="Yamaguchi K."/>
            <person name="Sugano A."/>
            <person name="Kohara Y."/>
            <person name="Fujiyama A."/>
            <person name="Anterola A."/>
            <person name="Aoki S."/>
            <person name="Ashton N."/>
            <person name="Barbazuk W.B."/>
            <person name="Barker E."/>
            <person name="Bennetzen J."/>
            <person name="Bezanilla M."/>
            <person name="Blankenship R."/>
            <person name="Cho S.H."/>
            <person name="Dutcher S."/>
            <person name="Estelle M."/>
            <person name="Fawcett J.A."/>
            <person name="Gundlach H."/>
            <person name="Hanada K."/>
            <person name="Heyl A."/>
            <person name="Hicks K.A."/>
            <person name="Hugh J."/>
            <person name="Lohr M."/>
            <person name="Mayer K."/>
            <person name="Melkozernov A."/>
            <person name="Murata T."/>
            <person name="Nelson D."/>
            <person name="Pils B."/>
            <person name="Prigge M."/>
            <person name="Reiss B."/>
            <person name="Renner T."/>
            <person name="Rombauts S."/>
            <person name="Rushton P."/>
            <person name="Sanderfoot A."/>
            <person name="Schween G."/>
            <person name="Shiu S.-H."/>
            <person name="Stueber K."/>
            <person name="Theodoulou F.L."/>
            <person name="Tu H."/>
            <person name="Van de Peer Y."/>
            <person name="Verrier P.J."/>
            <person name="Waters E."/>
            <person name="Wood A."/>
            <person name="Yang L."/>
            <person name="Cove D."/>
            <person name="Cuming A."/>
            <person name="Hasebe M."/>
            <person name="Lucas S."/>
            <person name="Mishler D.B."/>
            <person name="Reski R."/>
            <person name="Grigoriev I."/>
            <person name="Quatrano R.S."/>
            <person name="Boore J.L."/>
        </authorList>
    </citation>
    <scope>NUCLEOTIDE SEQUENCE [LARGE SCALE GENOMIC DNA]</scope>
    <source>
        <strain evidence="3 4">cv. Gransden 2004</strain>
    </source>
</reference>
<organism evidence="2">
    <name type="scientific">Physcomitrium patens</name>
    <name type="common">Spreading-leaved earth moss</name>
    <name type="synonym">Physcomitrella patens</name>
    <dbReference type="NCBI Taxonomy" id="3218"/>
    <lineage>
        <taxon>Eukaryota</taxon>
        <taxon>Viridiplantae</taxon>
        <taxon>Streptophyta</taxon>
        <taxon>Embryophyta</taxon>
        <taxon>Bryophyta</taxon>
        <taxon>Bryophytina</taxon>
        <taxon>Bryopsida</taxon>
        <taxon>Funariidae</taxon>
        <taxon>Funariales</taxon>
        <taxon>Funariaceae</taxon>
        <taxon>Physcomitrium</taxon>
    </lineage>
</organism>
<dbReference type="Gramene" id="Pp3c5_23850V3.1">
    <property type="protein sequence ID" value="Pp3c5_23850V3.1"/>
    <property type="gene ID" value="Pp3c5_23850"/>
</dbReference>
<dbReference type="Gramene" id="Pp3c5_23850V3.2">
    <property type="protein sequence ID" value="Pp3c5_23850V3.2"/>
    <property type="gene ID" value="Pp3c5_23850"/>
</dbReference>
<protein>
    <submittedName>
        <fullName evidence="2 3">Uncharacterized protein</fullName>
    </submittedName>
</protein>
<dbReference type="EnsemblPlants" id="Pp3c5_23850V3.2">
    <property type="protein sequence ID" value="Pp3c5_23850V3.2"/>
    <property type="gene ID" value="Pp3c5_23850"/>
</dbReference>
<accession>A0A2K1KKV5</accession>
<feature type="region of interest" description="Disordered" evidence="1">
    <location>
        <begin position="120"/>
        <end position="144"/>
    </location>
</feature>
<dbReference type="EnsemblPlants" id="Pp3c5_23850V3.1">
    <property type="protein sequence ID" value="Pp3c5_23850V3.1"/>
    <property type="gene ID" value="Pp3c5_23850"/>
</dbReference>
<feature type="compositionally biased region" description="Polar residues" evidence="1">
    <location>
        <begin position="240"/>
        <end position="249"/>
    </location>
</feature>
<sequence length="443" mass="48440">MQAICGSPSIVRPDPATTLGLDETDAHFKLPTSDRLLSRIRSSAIKPDIGTPMRVPVDSNGQRLYPTPRSARALNFGSSELKWHTNPAFQPLETVESLPCEQSQPLNVLVESDGLEVCPTPKITSHNKPRMKFNSGAASSPGGQNLRLQKPLHFEPLETIPSPAVLKEQLQISKRVLGDSNGQWLQEFPIFTENATSFKAKTTASGTSCFESMTPRNLFNETPRSKSRINSAKADKKSSSLRTQESPMSPDSVMQRHEGEAAFTSEALVNAPDSNMRKRARDRDGAAECDENTRITRSKAEAERIAAFLKSPAVRVRLSDGSRQEYQGTPRKSTLKLFDITEKNMSSAPGGGCGEAVAMEAESSQTFTEREKLPVVAELLPTVEEPPFQFPLFSFGVPPRTPSVKSTNKQIVREIHTPAATSGVSRRPSTKQGSAKKNLSLLL</sequence>
<dbReference type="PaxDb" id="3218-PP1S23_189V6.1"/>
<evidence type="ECO:0000313" key="2">
    <source>
        <dbReference type="EMBL" id="PNR54405.1"/>
    </source>
</evidence>
<proteinExistence type="predicted"/>
<reference evidence="2 4" key="2">
    <citation type="journal article" date="2018" name="Plant J.">
        <title>The Physcomitrella patens chromosome-scale assembly reveals moss genome structure and evolution.</title>
        <authorList>
            <person name="Lang D."/>
            <person name="Ullrich K.K."/>
            <person name="Murat F."/>
            <person name="Fuchs J."/>
            <person name="Jenkins J."/>
            <person name="Haas F.B."/>
            <person name="Piednoel M."/>
            <person name="Gundlach H."/>
            <person name="Van Bel M."/>
            <person name="Meyberg R."/>
            <person name="Vives C."/>
            <person name="Morata J."/>
            <person name="Symeonidi A."/>
            <person name="Hiss M."/>
            <person name="Muchero W."/>
            <person name="Kamisugi Y."/>
            <person name="Saleh O."/>
            <person name="Blanc G."/>
            <person name="Decker E.L."/>
            <person name="van Gessel N."/>
            <person name="Grimwood J."/>
            <person name="Hayes R.D."/>
            <person name="Graham S.W."/>
            <person name="Gunter L.E."/>
            <person name="McDaniel S.F."/>
            <person name="Hoernstein S.N.W."/>
            <person name="Larsson A."/>
            <person name="Li F.W."/>
            <person name="Perroud P.F."/>
            <person name="Phillips J."/>
            <person name="Ranjan P."/>
            <person name="Rokshar D.S."/>
            <person name="Rothfels C.J."/>
            <person name="Schneider L."/>
            <person name="Shu S."/>
            <person name="Stevenson D.W."/>
            <person name="Thummler F."/>
            <person name="Tillich M."/>
            <person name="Villarreal Aguilar J.C."/>
            <person name="Widiez T."/>
            <person name="Wong G.K."/>
            <person name="Wymore A."/>
            <person name="Zhang Y."/>
            <person name="Zimmer A.D."/>
            <person name="Quatrano R.S."/>
            <person name="Mayer K.F.X."/>
            <person name="Goodstein D."/>
            <person name="Casacuberta J.M."/>
            <person name="Vandepoele K."/>
            <person name="Reski R."/>
            <person name="Cuming A.C."/>
            <person name="Tuskan G.A."/>
            <person name="Maumus F."/>
            <person name="Salse J."/>
            <person name="Schmutz J."/>
            <person name="Rensing S.A."/>
        </authorList>
    </citation>
    <scope>NUCLEOTIDE SEQUENCE [LARGE SCALE GENOMIC DNA]</scope>
    <source>
        <strain evidence="3 4">cv. Gransden 2004</strain>
    </source>
</reference>
<dbReference type="GeneID" id="112282187"/>
<dbReference type="Proteomes" id="UP000006727">
    <property type="component" value="Chromosome 5"/>
</dbReference>
<gene>
    <name evidence="3" type="primary">LOC112282187</name>
    <name evidence="2" type="ORF">PHYPA_008082</name>
</gene>
<dbReference type="AlphaFoldDB" id="A0A2K1KKV5"/>
<dbReference type="EMBL" id="ABEU02000005">
    <property type="protein sequence ID" value="PNR54405.1"/>
    <property type="molecule type" value="Genomic_DNA"/>
</dbReference>
<evidence type="ECO:0000313" key="4">
    <source>
        <dbReference type="Proteomes" id="UP000006727"/>
    </source>
</evidence>
<name>A0A2K1KKV5_PHYPA</name>
<evidence type="ECO:0000313" key="3">
    <source>
        <dbReference type="EnsemblPlants" id="Pp3c5_23850V3.1"/>
    </source>
</evidence>
<dbReference type="KEGG" id="ppp:112282187"/>
<feature type="region of interest" description="Disordered" evidence="1">
    <location>
        <begin position="214"/>
        <end position="252"/>
    </location>
</feature>
<feature type="region of interest" description="Disordered" evidence="1">
    <location>
        <begin position="414"/>
        <end position="443"/>
    </location>
</feature>
<reference evidence="3" key="3">
    <citation type="submission" date="2020-12" db="UniProtKB">
        <authorList>
            <consortium name="EnsemblPlants"/>
        </authorList>
    </citation>
    <scope>IDENTIFICATION</scope>
</reference>
<keyword evidence="4" id="KW-1185">Reference proteome</keyword>
<dbReference type="RefSeq" id="XP_024375305.1">
    <property type="nucleotide sequence ID" value="XM_024519537.2"/>
</dbReference>
<evidence type="ECO:0000256" key="1">
    <source>
        <dbReference type="SAM" id="MobiDB-lite"/>
    </source>
</evidence>